<dbReference type="EMBL" id="CAUYUJ010009335">
    <property type="protein sequence ID" value="CAK0826492.1"/>
    <property type="molecule type" value="Genomic_DNA"/>
</dbReference>
<evidence type="ECO:0000256" key="1">
    <source>
        <dbReference type="SAM" id="MobiDB-lite"/>
    </source>
</evidence>
<sequence length="55" mass="5916">MVQRVLPSPWPETVVPTMEEGEQFLSELAAQFQEVGPAGPPDSPPPERAAGAQEE</sequence>
<accession>A0ABN9S3Y0</accession>
<gene>
    <name evidence="2" type="ORF">PCOR1329_LOCUS26320</name>
</gene>
<feature type="non-terminal residue" evidence="2">
    <location>
        <position position="55"/>
    </location>
</feature>
<proteinExistence type="predicted"/>
<evidence type="ECO:0000313" key="3">
    <source>
        <dbReference type="Proteomes" id="UP001189429"/>
    </source>
</evidence>
<feature type="compositionally biased region" description="Pro residues" evidence="1">
    <location>
        <begin position="38"/>
        <end position="47"/>
    </location>
</feature>
<feature type="non-terminal residue" evidence="2">
    <location>
        <position position="1"/>
    </location>
</feature>
<comment type="caution">
    <text evidence="2">The sequence shown here is derived from an EMBL/GenBank/DDBJ whole genome shotgun (WGS) entry which is preliminary data.</text>
</comment>
<name>A0ABN9S3Y0_9DINO</name>
<dbReference type="Proteomes" id="UP001189429">
    <property type="component" value="Unassembled WGS sequence"/>
</dbReference>
<evidence type="ECO:0000313" key="2">
    <source>
        <dbReference type="EMBL" id="CAK0826492.1"/>
    </source>
</evidence>
<reference evidence="2" key="1">
    <citation type="submission" date="2023-10" db="EMBL/GenBank/DDBJ databases">
        <authorList>
            <person name="Chen Y."/>
            <person name="Shah S."/>
            <person name="Dougan E. K."/>
            <person name="Thang M."/>
            <person name="Chan C."/>
        </authorList>
    </citation>
    <scope>NUCLEOTIDE SEQUENCE [LARGE SCALE GENOMIC DNA]</scope>
</reference>
<feature type="region of interest" description="Disordered" evidence="1">
    <location>
        <begin position="34"/>
        <end position="55"/>
    </location>
</feature>
<protein>
    <submittedName>
        <fullName evidence="2">Uncharacterized protein</fullName>
    </submittedName>
</protein>
<organism evidence="2 3">
    <name type="scientific">Prorocentrum cordatum</name>
    <dbReference type="NCBI Taxonomy" id="2364126"/>
    <lineage>
        <taxon>Eukaryota</taxon>
        <taxon>Sar</taxon>
        <taxon>Alveolata</taxon>
        <taxon>Dinophyceae</taxon>
        <taxon>Prorocentrales</taxon>
        <taxon>Prorocentraceae</taxon>
        <taxon>Prorocentrum</taxon>
    </lineage>
</organism>
<keyword evidence="3" id="KW-1185">Reference proteome</keyword>